<accession>A0AAP4PX11</accession>
<gene>
    <name evidence="1" type="ORF">PJV92_02200</name>
</gene>
<dbReference type="Pfam" id="PF13481">
    <property type="entry name" value="AAA_25"/>
    <property type="match status" value="1"/>
</dbReference>
<evidence type="ECO:0000313" key="1">
    <source>
        <dbReference type="EMBL" id="MDN5131529.1"/>
    </source>
</evidence>
<organism evidence="1 2">
    <name type="scientific">Aliarcobacter butzleri</name>
    <dbReference type="NCBI Taxonomy" id="28197"/>
    <lineage>
        <taxon>Bacteria</taxon>
        <taxon>Pseudomonadati</taxon>
        <taxon>Campylobacterota</taxon>
        <taxon>Epsilonproteobacteria</taxon>
        <taxon>Campylobacterales</taxon>
        <taxon>Arcobacteraceae</taxon>
        <taxon>Aliarcobacter</taxon>
    </lineage>
</organism>
<comment type="caution">
    <text evidence="1">The sequence shown here is derived from an EMBL/GenBank/DDBJ whole genome shotgun (WGS) entry which is preliminary data.</text>
</comment>
<dbReference type="AlphaFoldDB" id="A0AAP4PX11"/>
<dbReference type="Proteomes" id="UP001171508">
    <property type="component" value="Unassembled WGS sequence"/>
</dbReference>
<evidence type="ECO:0000313" key="2">
    <source>
        <dbReference type="Proteomes" id="UP001171508"/>
    </source>
</evidence>
<dbReference type="SUPFAM" id="SSF52540">
    <property type="entry name" value="P-loop containing nucleoside triphosphate hydrolases"/>
    <property type="match status" value="1"/>
</dbReference>
<dbReference type="EMBL" id="JAQJJM010000004">
    <property type="protein sequence ID" value="MDN5131529.1"/>
    <property type="molecule type" value="Genomic_DNA"/>
</dbReference>
<dbReference type="InterPro" id="IPR027417">
    <property type="entry name" value="P-loop_NTPase"/>
</dbReference>
<dbReference type="RefSeq" id="WP_175530809.1">
    <property type="nucleotide sequence ID" value="NZ_JABWGL010000004.1"/>
</dbReference>
<name>A0AAP4PX11_9BACT</name>
<proteinExistence type="predicted"/>
<reference evidence="1" key="1">
    <citation type="journal article" date="2023" name="Microorganisms">
        <title>Genomic Characterization of Arcobacter butzleri Strains Isolated from Various Sources in Lithuania.</title>
        <authorList>
            <person name="Uljanovas D."/>
            <person name="Golz G."/>
            <person name="Fleischmann S."/>
            <person name="Kudirkiene E."/>
            <person name="Kasetiene N."/>
            <person name="Grineviciene A."/>
            <person name="Tamuleviciene E."/>
            <person name="Aksomaitiene J."/>
            <person name="Alter T."/>
            <person name="Malakauskas M."/>
        </authorList>
    </citation>
    <scope>NUCLEOTIDE SEQUENCE</scope>
    <source>
        <strain evidence="1">H19</strain>
    </source>
</reference>
<protein>
    <submittedName>
        <fullName evidence="1">AAA family ATPase</fullName>
    </submittedName>
</protein>
<dbReference type="Gene3D" id="3.40.50.300">
    <property type="entry name" value="P-loop containing nucleotide triphosphate hydrolases"/>
    <property type="match status" value="1"/>
</dbReference>
<sequence>MSEMLTKIKKKINSQNFLNQQIKEIEFILKQNHELLTQEEVLELEKEKYSLESQKITSNLSFEQKFNDFIYTFDDINEAKEIEWLIQDIIPNPSIGVFYGNPGTGKSAIIIELCNQILNNTSDVHVIYIDADMCSNKLKQIGISEIIKKVQR</sequence>
<reference evidence="1" key="2">
    <citation type="submission" date="2023-01" db="EMBL/GenBank/DDBJ databases">
        <authorList>
            <person name="Uljanovas D."/>
        </authorList>
    </citation>
    <scope>NUCLEOTIDE SEQUENCE</scope>
    <source>
        <strain evidence="1">H19</strain>
    </source>
</reference>